<dbReference type="PANTHER" id="PTHR22850">
    <property type="entry name" value="WD40 REPEAT FAMILY"/>
    <property type="match status" value="1"/>
</dbReference>
<evidence type="ECO:0000259" key="4">
    <source>
        <dbReference type="Pfam" id="PF12265"/>
    </source>
</evidence>
<dbReference type="Gene3D" id="2.130.10.10">
    <property type="entry name" value="YVTN repeat-like/Quinoprotein amine dehydrogenase"/>
    <property type="match status" value="1"/>
</dbReference>
<dbReference type="SMART" id="SM00320">
    <property type="entry name" value="WD40"/>
    <property type="match status" value="5"/>
</dbReference>
<organism evidence="5 6">
    <name type="scientific">Starmerella bacillaris</name>
    <name type="common">Yeast</name>
    <name type="synonym">Candida zemplinina</name>
    <dbReference type="NCBI Taxonomy" id="1247836"/>
    <lineage>
        <taxon>Eukaryota</taxon>
        <taxon>Fungi</taxon>
        <taxon>Dikarya</taxon>
        <taxon>Ascomycota</taxon>
        <taxon>Saccharomycotina</taxon>
        <taxon>Dipodascomycetes</taxon>
        <taxon>Dipodascales</taxon>
        <taxon>Trichomonascaceae</taxon>
        <taxon>Starmerella</taxon>
    </lineage>
</organism>
<protein>
    <recommendedName>
        <fullName evidence="4">Histone-binding protein RBBP4-like N-terminal domain-containing protein</fullName>
    </recommendedName>
</protein>
<accession>A0AAV5RF66</accession>
<evidence type="ECO:0000256" key="3">
    <source>
        <dbReference type="ARBA" id="ARBA00022853"/>
    </source>
</evidence>
<proteinExistence type="predicted"/>
<evidence type="ECO:0000256" key="1">
    <source>
        <dbReference type="ARBA" id="ARBA00022574"/>
    </source>
</evidence>
<dbReference type="InterPro" id="IPR015943">
    <property type="entry name" value="WD40/YVTN_repeat-like_dom_sf"/>
</dbReference>
<dbReference type="InterPro" id="IPR050459">
    <property type="entry name" value="WD_repeat_RBAP46/RBAP48/MSI1"/>
</dbReference>
<keyword evidence="2" id="KW-0677">Repeat</keyword>
<dbReference type="Proteomes" id="UP001362899">
    <property type="component" value="Unassembled WGS sequence"/>
</dbReference>
<keyword evidence="6" id="KW-1185">Reference proteome</keyword>
<reference evidence="5 6" key="1">
    <citation type="journal article" date="2023" name="Elife">
        <title>Identification of key yeast species and microbe-microbe interactions impacting larval growth of Drosophila in the wild.</title>
        <authorList>
            <person name="Mure A."/>
            <person name="Sugiura Y."/>
            <person name="Maeda R."/>
            <person name="Honda K."/>
            <person name="Sakurai N."/>
            <person name="Takahashi Y."/>
            <person name="Watada M."/>
            <person name="Katoh T."/>
            <person name="Gotoh A."/>
            <person name="Gotoh Y."/>
            <person name="Taniguchi I."/>
            <person name="Nakamura K."/>
            <person name="Hayashi T."/>
            <person name="Katayama T."/>
            <person name="Uemura T."/>
            <person name="Hattori Y."/>
        </authorList>
    </citation>
    <scope>NUCLEOTIDE SEQUENCE [LARGE SCALE GENOMIC DNA]</scope>
    <source>
        <strain evidence="5 6">SB-73</strain>
    </source>
</reference>
<feature type="domain" description="Histone-binding protein RBBP4-like N-terminal" evidence="4">
    <location>
        <begin position="3"/>
        <end position="53"/>
    </location>
</feature>
<gene>
    <name evidence="5" type="ORF">DASB73_002140</name>
</gene>
<dbReference type="InterPro" id="IPR036322">
    <property type="entry name" value="WD40_repeat_dom_sf"/>
</dbReference>
<dbReference type="SUPFAM" id="SSF50978">
    <property type="entry name" value="WD40 repeat-like"/>
    <property type="match status" value="1"/>
</dbReference>
<keyword evidence="3" id="KW-0156">Chromatin regulator</keyword>
<evidence type="ECO:0000256" key="2">
    <source>
        <dbReference type="ARBA" id="ARBA00022737"/>
    </source>
</evidence>
<sequence>MEEWKQSAQHMYERLDVISLEWPTLTAQWMPNDKEGNSALVATYSAGKESEFIREVCVDTDKFMPEKHLIEEYFVEKPEIMAAKAYRDIIVGFRANGDILVYKQGEKQPRKLLQGYISNDNDETNTLESKTEQKGGYGLCFNPIETEDIQFVTGSESGSLILWSVDSDLKQHQICKSIDFQQTVNDVSWTYPDRIIVSFESGEVAILDRNLKLLKKVKFEDEVMSASLNPFAEDILLVASNGIKVVDIKLRTGSENGETSPEFSEFHLLYENPTTTELVKWSPTRDGIFATAGESVMYIWSLEKVGDEQSYEDSLDGPPELLFKHLGHVDGFSISAFDWHPKIDMLLLSADGKNSLISWQPNKESLNELKAPQMPKNM</sequence>
<evidence type="ECO:0000313" key="6">
    <source>
        <dbReference type="Proteomes" id="UP001362899"/>
    </source>
</evidence>
<dbReference type="GO" id="GO:0006325">
    <property type="term" value="P:chromatin organization"/>
    <property type="evidence" value="ECO:0007669"/>
    <property type="project" value="UniProtKB-KW"/>
</dbReference>
<dbReference type="InterPro" id="IPR001680">
    <property type="entry name" value="WD40_rpt"/>
</dbReference>
<dbReference type="InterPro" id="IPR022052">
    <property type="entry name" value="Histone-bd_RBBP4-like_N"/>
</dbReference>
<dbReference type="AlphaFoldDB" id="A0AAV5RF66"/>
<dbReference type="EMBL" id="BTGC01000001">
    <property type="protein sequence ID" value="GMM49256.1"/>
    <property type="molecule type" value="Genomic_DNA"/>
</dbReference>
<comment type="caution">
    <text evidence="5">The sequence shown here is derived from an EMBL/GenBank/DDBJ whole genome shotgun (WGS) entry which is preliminary data.</text>
</comment>
<keyword evidence="1" id="KW-0853">WD repeat</keyword>
<evidence type="ECO:0000313" key="5">
    <source>
        <dbReference type="EMBL" id="GMM49256.1"/>
    </source>
</evidence>
<name>A0AAV5RF66_STABA</name>
<dbReference type="Pfam" id="PF12265">
    <property type="entry name" value="CAF1C_H4-bd"/>
    <property type="match status" value="1"/>
</dbReference>